<evidence type="ECO:0000256" key="5">
    <source>
        <dbReference type="PROSITE-ProRule" id="PRU00449"/>
    </source>
</evidence>
<evidence type="ECO:0000256" key="6">
    <source>
        <dbReference type="SAM" id="MobiDB-lite"/>
    </source>
</evidence>
<evidence type="ECO:0000256" key="2">
    <source>
        <dbReference type="ARBA" id="ARBA00022723"/>
    </source>
</evidence>
<dbReference type="PROSITE" id="PS51039">
    <property type="entry name" value="ZF_AN1"/>
    <property type="match status" value="1"/>
</dbReference>
<reference evidence="8" key="1">
    <citation type="submission" date="2023-12" db="EMBL/GenBank/DDBJ databases">
        <title>Genome assembly of Anisodus tanguticus.</title>
        <authorList>
            <person name="Wang Y.-J."/>
        </authorList>
    </citation>
    <scope>NUCLEOTIDE SEQUENCE</scope>
    <source>
        <strain evidence="8">KB-2021</strain>
        <tissue evidence="8">Leaf</tissue>
    </source>
</reference>
<organism evidence="8 9">
    <name type="scientific">Anisodus tanguticus</name>
    <dbReference type="NCBI Taxonomy" id="243964"/>
    <lineage>
        <taxon>Eukaryota</taxon>
        <taxon>Viridiplantae</taxon>
        <taxon>Streptophyta</taxon>
        <taxon>Embryophyta</taxon>
        <taxon>Tracheophyta</taxon>
        <taxon>Spermatophyta</taxon>
        <taxon>Magnoliopsida</taxon>
        <taxon>eudicotyledons</taxon>
        <taxon>Gunneridae</taxon>
        <taxon>Pentapetalae</taxon>
        <taxon>asterids</taxon>
        <taxon>lamiids</taxon>
        <taxon>Solanales</taxon>
        <taxon>Solanaceae</taxon>
        <taxon>Solanoideae</taxon>
        <taxon>Hyoscyameae</taxon>
        <taxon>Anisodus</taxon>
    </lineage>
</organism>
<evidence type="ECO:0000313" key="9">
    <source>
        <dbReference type="Proteomes" id="UP001291623"/>
    </source>
</evidence>
<dbReference type="Pfam" id="PF01428">
    <property type="entry name" value="zf-AN1"/>
    <property type="match status" value="1"/>
</dbReference>
<feature type="region of interest" description="Disordered" evidence="6">
    <location>
        <begin position="1"/>
        <end position="98"/>
    </location>
</feature>
<evidence type="ECO:0000256" key="1">
    <source>
        <dbReference type="ARBA" id="ARBA00003732"/>
    </source>
</evidence>
<dbReference type="InterPro" id="IPR000058">
    <property type="entry name" value="Znf_AN1"/>
</dbReference>
<evidence type="ECO:0000256" key="4">
    <source>
        <dbReference type="ARBA" id="ARBA00022833"/>
    </source>
</evidence>
<dbReference type="FunFam" id="4.10.1110.10:FF:000001">
    <property type="entry name" value="Zinc finger AN1-type containing 6"/>
    <property type="match status" value="1"/>
</dbReference>
<keyword evidence="3 5" id="KW-0863">Zinc-finger</keyword>
<dbReference type="EMBL" id="JAVYJV010000014">
    <property type="protein sequence ID" value="KAK4355017.1"/>
    <property type="molecule type" value="Genomic_DNA"/>
</dbReference>
<feature type="compositionally biased region" description="Basic and acidic residues" evidence="6">
    <location>
        <begin position="1"/>
        <end position="15"/>
    </location>
</feature>
<dbReference type="PANTHER" id="PTHR10634">
    <property type="entry name" value="AN1-TYPE ZINC FINGER PROTEIN"/>
    <property type="match status" value="1"/>
</dbReference>
<dbReference type="SUPFAM" id="SSF118310">
    <property type="entry name" value="AN1-like Zinc finger"/>
    <property type="match status" value="1"/>
</dbReference>
<dbReference type="SMART" id="SM00154">
    <property type="entry name" value="ZnF_AN1"/>
    <property type="match status" value="1"/>
</dbReference>
<dbReference type="InterPro" id="IPR050652">
    <property type="entry name" value="AN1_A20_ZnFinger"/>
</dbReference>
<dbReference type="GO" id="GO:0008270">
    <property type="term" value="F:zinc ion binding"/>
    <property type="evidence" value="ECO:0007669"/>
    <property type="project" value="UniProtKB-KW"/>
</dbReference>
<evidence type="ECO:0000256" key="3">
    <source>
        <dbReference type="ARBA" id="ARBA00022771"/>
    </source>
</evidence>
<comment type="function">
    <text evidence="1">May be involved in environmental stress response.</text>
</comment>
<feature type="compositionally biased region" description="Low complexity" evidence="6">
    <location>
        <begin position="37"/>
        <end position="64"/>
    </location>
</feature>
<dbReference type="Proteomes" id="UP001291623">
    <property type="component" value="Unassembled WGS sequence"/>
</dbReference>
<feature type="domain" description="AN1-type" evidence="7">
    <location>
        <begin position="135"/>
        <end position="183"/>
    </location>
</feature>
<gene>
    <name evidence="8" type="ORF">RND71_027211</name>
</gene>
<keyword evidence="4" id="KW-0862">Zinc</keyword>
<comment type="caution">
    <text evidence="8">The sequence shown here is derived from an EMBL/GenBank/DDBJ whole genome shotgun (WGS) entry which is preliminary data.</text>
</comment>
<evidence type="ECO:0000259" key="7">
    <source>
        <dbReference type="PROSITE" id="PS51039"/>
    </source>
</evidence>
<dbReference type="GO" id="GO:0004842">
    <property type="term" value="F:ubiquitin-protein transferase activity"/>
    <property type="evidence" value="ECO:0007669"/>
    <property type="project" value="TreeGrafter"/>
</dbReference>
<dbReference type="InterPro" id="IPR035896">
    <property type="entry name" value="AN1-like_Znf"/>
</dbReference>
<accession>A0AAE1RPP3</accession>
<keyword evidence="9" id="KW-1185">Reference proteome</keyword>
<sequence length="202" mass="22102">MAAQQREKEETELKVPESIPLCSQTLPVTAPPPPPLHTAVTRSPEISDLNLSSSNESRSSSGNLPEMIDLKFFSTDESRSSSGSTPEKIDLKLSSGSSPDSIDLKFSGIDESRFSSGISPESIDLKSRKSGVKSQREVNRCSGIGCRRKVGLMSFRCRCGEVFCSEHRYSDRHDCSYDYKAAGRDAIARENPVVKAAKILKV</sequence>
<dbReference type="Gene3D" id="4.10.1110.10">
    <property type="entry name" value="AN1-like Zinc finger"/>
    <property type="match status" value="1"/>
</dbReference>
<evidence type="ECO:0000313" key="8">
    <source>
        <dbReference type="EMBL" id="KAK4355017.1"/>
    </source>
</evidence>
<protein>
    <recommendedName>
        <fullName evidence="7">AN1-type domain-containing protein</fullName>
    </recommendedName>
</protein>
<name>A0AAE1RPP3_9SOLA</name>
<proteinExistence type="predicted"/>
<dbReference type="GO" id="GO:0016567">
    <property type="term" value="P:protein ubiquitination"/>
    <property type="evidence" value="ECO:0007669"/>
    <property type="project" value="TreeGrafter"/>
</dbReference>
<keyword evidence="2" id="KW-0479">Metal-binding</keyword>
<dbReference type="PANTHER" id="PTHR10634:SF87">
    <property type="entry name" value="ZINC FINGER AN1 DOMAIN-CONTAINING STRESS-ASSOCIATED PROTEIN 15-LIKE"/>
    <property type="match status" value="1"/>
</dbReference>
<dbReference type="AlphaFoldDB" id="A0AAE1RPP3"/>